<evidence type="ECO:0000313" key="4">
    <source>
        <dbReference type="Proteomes" id="UP000521676"/>
    </source>
</evidence>
<dbReference type="SUPFAM" id="SSF101262">
    <property type="entry name" value="Methenyltetrahydrofolate cyclohydrolase-like"/>
    <property type="match status" value="1"/>
</dbReference>
<evidence type="ECO:0000313" key="2">
    <source>
        <dbReference type="EMBL" id="NWJ46059.1"/>
    </source>
</evidence>
<gene>
    <name evidence="2" type="ORF">HXX08_09295</name>
    <name evidence="3" type="ORF">OZ401_001203</name>
</gene>
<evidence type="ECO:0000313" key="5">
    <source>
        <dbReference type="Proteomes" id="UP001431572"/>
    </source>
</evidence>
<dbReference type="RefSeq" id="WP_341469811.1">
    <property type="nucleotide sequence ID" value="NZ_CP128399.1"/>
</dbReference>
<accession>A0A8T7M1M3</accession>
<reference evidence="3" key="2">
    <citation type="journal article" date="2024" name="Nature">
        <title>Anoxygenic phototroph of the Chloroflexota uses a type I reaction centre.</title>
        <authorList>
            <person name="Tsuji J.M."/>
            <person name="Shaw N.A."/>
            <person name="Nagashima S."/>
            <person name="Venkiteswaran J.J."/>
            <person name="Schiff S.L."/>
            <person name="Watanabe T."/>
            <person name="Fukui M."/>
            <person name="Hanada S."/>
            <person name="Tank M."/>
            <person name="Neufeld J.D."/>
        </authorList>
    </citation>
    <scope>NUCLEOTIDE SEQUENCE</scope>
    <source>
        <strain evidence="3">L227-S17</strain>
    </source>
</reference>
<name>A0A8T7M1M3_9CHLR</name>
<feature type="domain" description="Cyclodeaminase/cyclohydrolase" evidence="1">
    <location>
        <begin position="9"/>
        <end position="190"/>
    </location>
</feature>
<proteinExistence type="predicted"/>
<keyword evidence="5" id="KW-1185">Reference proteome</keyword>
<evidence type="ECO:0000259" key="1">
    <source>
        <dbReference type="Pfam" id="PF04961"/>
    </source>
</evidence>
<dbReference type="Proteomes" id="UP001431572">
    <property type="component" value="Chromosome 1"/>
</dbReference>
<dbReference type="InterPro" id="IPR036178">
    <property type="entry name" value="Formintransfe-cycloase-like_sf"/>
</dbReference>
<sequence length="211" mass="21823">MSELLSDKTVSDFLAQLGSDAPTPGGGGASALAGANAAGLVTMVARLTISKEAFAIHAPRIQEIINAGDKARIVLEKAIDADAEAFEAVMSGYRLPRATPEEKAARAVRIQEGLKIATESPLNIARYSAEMAELAAELAEIGNPQAISDAGTAALLAEAAVQGALLQGCINLKSLKDGDYVAAARAEIEQLIERASNARSRALATTLQKLA</sequence>
<dbReference type="AlphaFoldDB" id="A0A8T7M1M3"/>
<evidence type="ECO:0000313" key="3">
    <source>
        <dbReference type="EMBL" id="WJW67919.1"/>
    </source>
</evidence>
<dbReference type="EMBL" id="CP128399">
    <property type="protein sequence ID" value="WJW67919.1"/>
    <property type="molecule type" value="Genomic_DNA"/>
</dbReference>
<dbReference type="InterPro" id="IPR007044">
    <property type="entry name" value="Cyclodeamin/CycHdrlase"/>
</dbReference>
<dbReference type="GO" id="GO:0003824">
    <property type="term" value="F:catalytic activity"/>
    <property type="evidence" value="ECO:0007669"/>
    <property type="project" value="InterPro"/>
</dbReference>
<protein>
    <submittedName>
        <fullName evidence="2">Cyclodeaminase/cyclohydrolase family protein</fullName>
    </submittedName>
</protein>
<dbReference type="Pfam" id="PF04961">
    <property type="entry name" value="FTCD_C"/>
    <property type="match status" value="1"/>
</dbReference>
<reference evidence="2 4" key="1">
    <citation type="submission" date="2020-06" db="EMBL/GenBank/DDBJ databases">
        <title>Anoxygenic phototrophic Chloroflexota member uses a Type I reaction center.</title>
        <authorList>
            <person name="Tsuji J.M."/>
            <person name="Shaw N.A."/>
            <person name="Nagashima S."/>
            <person name="Venkiteswaran J."/>
            <person name="Schiff S.L."/>
            <person name="Hanada S."/>
            <person name="Tank M."/>
            <person name="Neufeld J.D."/>
        </authorList>
    </citation>
    <scope>NUCLEOTIDE SEQUENCE [LARGE SCALE GENOMIC DNA]</scope>
    <source>
        <strain evidence="2">L227-S17</strain>
    </source>
</reference>
<organism evidence="2 4">
    <name type="scientific">Candidatus Chlorohelix allophototropha</name>
    <dbReference type="NCBI Taxonomy" id="3003348"/>
    <lineage>
        <taxon>Bacteria</taxon>
        <taxon>Bacillati</taxon>
        <taxon>Chloroflexota</taxon>
        <taxon>Chloroflexia</taxon>
        <taxon>Candidatus Chloroheliales</taxon>
        <taxon>Candidatus Chloroheliaceae</taxon>
        <taxon>Candidatus Chlorohelix</taxon>
    </lineage>
</organism>
<dbReference type="EMBL" id="JACATZ010000001">
    <property type="protein sequence ID" value="NWJ46059.1"/>
    <property type="molecule type" value="Genomic_DNA"/>
</dbReference>
<dbReference type="Proteomes" id="UP000521676">
    <property type="component" value="Unassembled WGS sequence"/>
</dbReference>
<dbReference type="Gene3D" id="1.20.120.680">
    <property type="entry name" value="Formiminotetrahydrofolate cyclodeaminase monomer, up-and-down helical bundle"/>
    <property type="match status" value="1"/>
</dbReference>